<keyword evidence="3" id="KW-1185">Reference proteome</keyword>
<comment type="caution">
    <text evidence="2">The sequence shown here is derived from an EMBL/GenBank/DDBJ whole genome shotgun (WGS) entry which is preliminary data.</text>
</comment>
<accession>A0AAJ0H3T7</accession>
<feature type="region of interest" description="Disordered" evidence="1">
    <location>
        <begin position="1"/>
        <end position="37"/>
    </location>
</feature>
<protein>
    <submittedName>
        <fullName evidence="2">Uncharacterized protein</fullName>
    </submittedName>
</protein>
<name>A0AAJ0H3T7_9PEZI</name>
<dbReference type="AlphaFoldDB" id="A0AAJ0H3T7"/>
<proteinExistence type="predicted"/>
<dbReference type="RefSeq" id="XP_062726805.1">
    <property type="nucleotide sequence ID" value="XM_062866615.1"/>
</dbReference>
<dbReference type="Proteomes" id="UP001273166">
    <property type="component" value="Unassembled WGS sequence"/>
</dbReference>
<evidence type="ECO:0000313" key="3">
    <source>
        <dbReference type="Proteomes" id="UP001273166"/>
    </source>
</evidence>
<dbReference type="GeneID" id="87885444"/>
<evidence type="ECO:0000256" key="1">
    <source>
        <dbReference type="SAM" id="MobiDB-lite"/>
    </source>
</evidence>
<sequence>MGRLPMNEKFGLGFPSTQAADGQQQQKDNKKRQKASKLDYKRVDQVWDDTIHNYKLQDTAEGIVDAQYDEFIFHVRRTFDWEGKYKATIVDIKSKLLRECLQDVMGAIKGVSLVDDTPKLDPNVLFL</sequence>
<organism evidence="2 3">
    <name type="scientific">Chaetomium strumarium</name>
    <dbReference type="NCBI Taxonomy" id="1170767"/>
    <lineage>
        <taxon>Eukaryota</taxon>
        <taxon>Fungi</taxon>
        <taxon>Dikarya</taxon>
        <taxon>Ascomycota</taxon>
        <taxon>Pezizomycotina</taxon>
        <taxon>Sordariomycetes</taxon>
        <taxon>Sordariomycetidae</taxon>
        <taxon>Sordariales</taxon>
        <taxon>Chaetomiaceae</taxon>
        <taxon>Chaetomium</taxon>
    </lineage>
</organism>
<reference evidence="2" key="1">
    <citation type="journal article" date="2023" name="Mol. Phylogenet. Evol.">
        <title>Genome-scale phylogeny and comparative genomics of the fungal order Sordariales.</title>
        <authorList>
            <person name="Hensen N."/>
            <person name="Bonometti L."/>
            <person name="Westerberg I."/>
            <person name="Brannstrom I.O."/>
            <person name="Guillou S."/>
            <person name="Cros-Aarteil S."/>
            <person name="Calhoun S."/>
            <person name="Haridas S."/>
            <person name="Kuo A."/>
            <person name="Mondo S."/>
            <person name="Pangilinan J."/>
            <person name="Riley R."/>
            <person name="LaButti K."/>
            <person name="Andreopoulos B."/>
            <person name="Lipzen A."/>
            <person name="Chen C."/>
            <person name="Yan M."/>
            <person name="Daum C."/>
            <person name="Ng V."/>
            <person name="Clum A."/>
            <person name="Steindorff A."/>
            <person name="Ohm R.A."/>
            <person name="Martin F."/>
            <person name="Silar P."/>
            <person name="Natvig D.O."/>
            <person name="Lalanne C."/>
            <person name="Gautier V."/>
            <person name="Ament-Velasquez S.L."/>
            <person name="Kruys A."/>
            <person name="Hutchinson M.I."/>
            <person name="Powell A.J."/>
            <person name="Barry K."/>
            <person name="Miller A.N."/>
            <person name="Grigoriev I.V."/>
            <person name="Debuchy R."/>
            <person name="Gladieux P."/>
            <person name="Hiltunen Thoren M."/>
            <person name="Johannesson H."/>
        </authorList>
    </citation>
    <scope>NUCLEOTIDE SEQUENCE</scope>
    <source>
        <strain evidence="2">CBS 333.67</strain>
    </source>
</reference>
<reference evidence="2" key="2">
    <citation type="submission" date="2023-06" db="EMBL/GenBank/DDBJ databases">
        <authorList>
            <consortium name="Lawrence Berkeley National Laboratory"/>
            <person name="Mondo S.J."/>
            <person name="Hensen N."/>
            <person name="Bonometti L."/>
            <person name="Westerberg I."/>
            <person name="Brannstrom I.O."/>
            <person name="Guillou S."/>
            <person name="Cros-Aarteil S."/>
            <person name="Calhoun S."/>
            <person name="Haridas S."/>
            <person name="Kuo A."/>
            <person name="Pangilinan J."/>
            <person name="Riley R."/>
            <person name="Labutti K."/>
            <person name="Andreopoulos B."/>
            <person name="Lipzen A."/>
            <person name="Chen C."/>
            <person name="Yanf M."/>
            <person name="Daum C."/>
            <person name="Ng V."/>
            <person name="Clum A."/>
            <person name="Steindorff A."/>
            <person name="Ohm R."/>
            <person name="Martin F."/>
            <person name="Silar P."/>
            <person name="Natvig D."/>
            <person name="Lalanne C."/>
            <person name="Gautier V."/>
            <person name="Ament-Velasquez S.L."/>
            <person name="Kruys A."/>
            <person name="Hutchinson M.I."/>
            <person name="Powell A.J."/>
            <person name="Barry K."/>
            <person name="Miller A.N."/>
            <person name="Grigoriev I.V."/>
            <person name="Debuchy R."/>
            <person name="Gladieux P."/>
            <person name="Thoren M.H."/>
            <person name="Johannesson H."/>
        </authorList>
    </citation>
    <scope>NUCLEOTIDE SEQUENCE</scope>
    <source>
        <strain evidence="2">CBS 333.67</strain>
    </source>
</reference>
<gene>
    <name evidence="2" type="ORF">B0T15DRAFT_489657</name>
</gene>
<dbReference type="EMBL" id="JAUDZG010000001">
    <property type="protein sequence ID" value="KAK3311025.1"/>
    <property type="molecule type" value="Genomic_DNA"/>
</dbReference>
<evidence type="ECO:0000313" key="2">
    <source>
        <dbReference type="EMBL" id="KAK3311025.1"/>
    </source>
</evidence>